<dbReference type="Gene3D" id="3.30.420.10">
    <property type="entry name" value="Ribonuclease H-like superfamily/Ribonuclease H"/>
    <property type="match status" value="1"/>
</dbReference>
<dbReference type="InterPro" id="IPR036397">
    <property type="entry name" value="RNaseH_sf"/>
</dbReference>
<dbReference type="PANTHER" id="PTHR46889">
    <property type="entry name" value="TRANSPOSASE INSF FOR INSERTION SEQUENCE IS3B-RELATED"/>
    <property type="match status" value="1"/>
</dbReference>
<dbReference type="KEGG" id="hli:HLI_03725"/>
<dbReference type="Gene3D" id="1.10.10.10">
    <property type="entry name" value="Winged helix-like DNA-binding domain superfamily/Winged helix DNA-binding domain"/>
    <property type="match status" value="2"/>
</dbReference>
<dbReference type="Pfam" id="PF01527">
    <property type="entry name" value="HTH_Tnp_1"/>
    <property type="match status" value="1"/>
</dbReference>
<dbReference type="Pfam" id="PF13518">
    <property type="entry name" value="HTH_28"/>
    <property type="match status" value="1"/>
</dbReference>
<dbReference type="NCBIfam" id="NF033516">
    <property type="entry name" value="transpos_IS3"/>
    <property type="match status" value="1"/>
</dbReference>
<evidence type="ECO:0000259" key="2">
    <source>
        <dbReference type="PROSITE" id="PS50994"/>
    </source>
</evidence>
<dbReference type="PANTHER" id="PTHR46889:SF4">
    <property type="entry name" value="TRANSPOSASE INSO FOR INSERTION SEQUENCE ELEMENT IS911B-RELATED"/>
    <property type="match status" value="1"/>
</dbReference>
<dbReference type="InterPro" id="IPR002514">
    <property type="entry name" value="Transposase_8"/>
</dbReference>
<dbReference type="AlphaFoldDB" id="A0A410MDR3"/>
<dbReference type="SUPFAM" id="SSF48295">
    <property type="entry name" value="TrpR-like"/>
    <property type="match status" value="1"/>
</dbReference>
<dbReference type="InterPro" id="IPR048020">
    <property type="entry name" value="Transpos_IS3"/>
</dbReference>
<gene>
    <name evidence="3" type="ORF">HLI_03725</name>
    <name evidence="4" type="ORF">HLI_11510</name>
</gene>
<dbReference type="KEGG" id="hli:HLI_11510"/>
<dbReference type="InterPro" id="IPR025948">
    <property type="entry name" value="HTH-like_dom"/>
</dbReference>
<name>A0A410MDR3_9BACI</name>
<evidence type="ECO:0000313" key="3">
    <source>
        <dbReference type="EMBL" id="QAS51388.1"/>
    </source>
</evidence>
<dbReference type="OrthoDB" id="9781005at2"/>
<dbReference type="Pfam" id="PF13333">
    <property type="entry name" value="rve_2"/>
    <property type="match status" value="1"/>
</dbReference>
<dbReference type="Pfam" id="PF13276">
    <property type="entry name" value="HTH_21"/>
    <property type="match status" value="1"/>
</dbReference>
<protein>
    <submittedName>
        <fullName evidence="4">IS3 family transposase</fullName>
    </submittedName>
</protein>
<reference evidence="4 5" key="1">
    <citation type="submission" date="2018-01" db="EMBL/GenBank/DDBJ databases">
        <title>The whole genome sequencing and assembly of Halobacillus litoralis ERB031 strain.</title>
        <authorList>
            <person name="Lee S.-J."/>
            <person name="Park M.-K."/>
            <person name="Kim J.-Y."/>
            <person name="Lee Y.-J."/>
            <person name="Yi H."/>
            <person name="Bahn Y.-S."/>
            <person name="Kim J.F."/>
            <person name="Lee D.-W."/>
        </authorList>
    </citation>
    <scope>NUCLEOTIDE SEQUENCE [LARGE SCALE GENOMIC DNA]</scope>
    <source>
        <strain evidence="4 5">ERB 031</strain>
    </source>
</reference>
<dbReference type="InterPro" id="IPR001584">
    <property type="entry name" value="Integrase_cat-core"/>
</dbReference>
<dbReference type="SUPFAM" id="SSF53098">
    <property type="entry name" value="Ribonuclease H-like"/>
    <property type="match status" value="1"/>
</dbReference>
<dbReference type="GO" id="GO:0043565">
    <property type="term" value="F:sequence-specific DNA binding"/>
    <property type="evidence" value="ECO:0007669"/>
    <property type="project" value="InterPro"/>
</dbReference>
<comment type="function">
    <text evidence="1">Involved in the transposition of the insertion sequence.</text>
</comment>
<dbReference type="InterPro" id="IPR009057">
    <property type="entry name" value="Homeodomain-like_sf"/>
</dbReference>
<proteinExistence type="predicted"/>
<dbReference type="EMBL" id="CP026118">
    <property type="protein sequence ID" value="QAS52776.1"/>
    <property type="molecule type" value="Genomic_DNA"/>
</dbReference>
<dbReference type="RefSeq" id="WP_128523132.1">
    <property type="nucleotide sequence ID" value="NZ_CP026118.1"/>
</dbReference>
<dbReference type="InterPro" id="IPR036388">
    <property type="entry name" value="WH-like_DNA-bd_sf"/>
</dbReference>
<dbReference type="SUPFAM" id="SSF46689">
    <property type="entry name" value="Homeodomain-like"/>
    <property type="match status" value="1"/>
</dbReference>
<evidence type="ECO:0000313" key="5">
    <source>
        <dbReference type="Proteomes" id="UP000287756"/>
    </source>
</evidence>
<feature type="domain" description="Integrase catalytic" evidence="2">
    <location>
        <begin position="282"/>
        <end position="443"/>
    </location>
</feature>
<dbReference type="PROSITE" id="PS50994">
    <property type="entry name" value="INTEGRASE"/>
    <property type="match status" value="1"/>
</dbReference>
<evidence type="ECO:0000256" key="1">
    <source>
        <dbReference type="ARBA" id="ARBA00002286"/>
    </source>
</evidence>
<evidence type="ECO:0000313" key="4">
    <source>
        <dbReference type="EMBL" id="QAS52776.1"/>
    </source>
</evidence>
<dbReference type="EMBL" id="CP026118">
    <property type="protein sequence ID" value="QAS51388.1"/>
    <property type="molecule type" value="Genomic_DNA"/>
</dbReference>
<accession>A0A410MDR3</accession>
<dbReference type="InterPro" id="IPR012337">
    <property type="entry name" value="RNaseH-like_sf"/>
</dbReference>
<dbReference type="Proteomes" id="UP000287756">
    <property type="component" value="Chromosome"/>
</dbReference>
<organism evidence="4 5">
    <name type="scientific">Halobacillus litoralis</name>
    <dbReference type="NCBI Taxonomy" id="45668"/>
    <lineage>
        <taxon>Bacteria</taxon>
        <taxon>Bacillati</taxon>
        <taxon>Bacillota</taxon>
        <taxon>Bacilli</taxon>
        <taxon>Bacillales</taxon>
        <taxon>Bacillaceae</taxon>
        <taxon>Halobacillus</taxon>
    </lineage>
</organism>
<sequence>MKRFTKEDKLTAVRRYTEETISYRHLAHQVGVDHSALRYWVRLYEYHGDQAFSIPYTNYSSDFKLKVIECMDDEGYSIREASALFHIPDYSMVRRWLKKWQNGGVEALASKRKGKVPVPQNKNQKAKKPFKSVEEELEYLRMENAYLKKLKALVEEEDQNTKGQKARIVFELRHDYPVKQLVGVAGLSRSTYYHQIGQMEKPDLDLDLKEEIRSIFHQEDGTYGYRRIQNELENRGTPVNHKKVYRLMKEIGLRCLVRMKKYVSYKGRVGEIADNILSRNFTADKPNQKWVTDITEFKLFGQKLYLSPILDLYNGEIVTYTLGTRPTYDLVREMLEKGLERLEYSDELLMHSDQGWHYQMAPYRNRLKEAGITQSMSRKGNCHDNAVMENFFGHMKSEFLYHKEFESVEHFKQELSRFMDKYNNHRIKSKLRMSPVQYREKYQATA</sequence>
<dbReference type="InterPro" id="IPR050900">
    <property type="entry name" value="Transposase_IS3/IS150/IS904"/>
</dbReference>
<dbReference type="GO" id="GO:0015074">
    <property type="term" value="P:DNA integration"/>
    <property type="evidence" value="ECO:0007669"/>
    <property type="project" value="InterPro"/>
</dbReference>
<dbReference type="GO" id="GO:0004803">
    <property type="term" value="F:transposase activity"/>
    <property type="evidence" value="ECO:0007669"/>
    <property type="project" value="InterPro"/>
</dbReference>
<dbReference type="Pfam" id="PF00665">
    <property type="entry name" value="rve"/>
    <property type="match status" value="1"/>
</dbReference>
<dbReference type="GO" id="GO:0006313">
    <property type="term" value="P:DNA transposition"/>
    <property type="evidence" value="ECO:0007669"/>
    <property type="project" value="InterPro"/>
</dbReference>
<dbReference type="InterPro" id="IPR055247">
    <property type="entry name" value="InsJ-like_HTH"/>
</dbReference>
<dbReference type="InterPro" id="IPR010921">
    <property type="entry name" value="Trp_repressor/repl_initiator"/>
</dbReference>